<gene>
    <name evidence="10" type="ORF">EOI86_03915</name>
</gene>
<evidence type="ECO:0000256" key="4">
    <source>
        <dbReference type="ARBA" id="ARBA00022692"/>
    </source>
</evidence>
<evidence type="ECO:0000256" key="8">
    <source>
        <dbReference type="ARBA" id="ARBA00037998"/>
    </source>
</evidence>
<dbReference type="EMBL" id="SADE01000001">
    <property type="protein sequence ID" value="RVU38441.1"/>
    <property type="molecule type" value="Genomic_DNA"/>
</dbReference>
<evidence type="ECO:0000256" key="3">
    <source>
        <dbReference type="ARBA" id="ARBA00022475"/>
    </source>
</evidence>
<dbReference type="RefSeq" id="WP_127763812.1">
    <property type="nucleotide sequence ID" value="NZ_SADE01000001.1"/>
</dbReference>
<evidence type="ECO:0000313" key="11">
    <source>
        <dbReference type="Proteomes" id="UP000287447"/>
    </source>
</evidence>
<evidence type="ECO:0000256" key="9">
    <source>
        <dbReference type="SAM" id="Phobius"/>
    </source>
</evidence>
<evidence type="ECO:0000256" key="2">
    <source>
        <dbReference type="ARBA" id="ARBA00022448"/>
    </source>
</evidence>
<keyword evidence="4 9" id="KW-0812">Transmembrane</keyword>
<keyword evidence="11" id="KW-1185">Reference proteome</keyword>
<dbReference type="CDD" id="cd06582">
    <property type="entry name" value="TM_PBP1_LivH_like"/>
    <property type="match status" value="1"/>
</dbReference>
<sequence>MWDNLSILTTHAPVFNIQLLLDGILIGAVFALAAYGLALVWGVMNVKNLCQGEFVIMGGYFAWLMGKAGLHPILALPFAIVIMFGFGWVVYLTIIKRVLTKDMFTSLLTTFGLAIVIQQALNLAFGPEVQAVQSDFHTLSLFDGFVTVANIKFVSFVLCGLLAGAVVMFMKHSRMGQAIRATAQDARAARVMGIDTENVYAFTYSLNAAICGAAGVLISMIWVIQPFYGITHSIRSFVIVTAAGIGNLPGVIMAALGMGVAEQYVGFVMGAEFQQASVVVILLLVLIWRQMQMSKLRQVVQ</sequence>
<comment type="subcellular location">
    <subcellularLocation>
        <location evidence="1">Cell membrane</location>
        <topology evidence="1">Multi-pass membrane protein</topology>
    </subcellularLocation>
</comment>
<feature type="transmembrane region" description="Helical" evidence="9">
    <location>
        <begin position="72"/>
        <end position="92"/>
    </location>
</feature>
<keyword evidence="6 9" id="KW-1133">Transmembrane helix</keyword>
<feature type="transmembrane region" description="Helical" evidence="9">
    <location>
        <begin position="145"/>
        <end position="170"/>
    </location>
</feature>
<evidence type="ECO:0000256" key="7">
    <source>
        <dbReference type="ARBA" id="ARBA00023136"/>
    </source>
</evidence>
<dbReference type="PANTHER" id="PTHR11795:SF445">
    <property type="entry name" value="AMINO ACID ABC TRANSPORTER PERMEASE PROTEIN"/>
    <property type="match status" value="1"/>
</dbReference>
<dbReference type="Pfam" id="PF02653">
    <property type="entry name" value="BPD_transp_2"/>
    <property type="match status" value="1"/>
</dbReference>
<protein>
    <submittedName>
        <fullName evidence="10">Branched-chain amino acid ABC transporter permease</fullName>
    </submittedName>
</protein>
<feature type="transmembrane region" description="Helical" evidence="9">
    <location>
        <begin position="104"/>
        <end position="125"/>
    </location>
</feature>
<feature type="transmembrane region" description="Helical" evidence="9">
    <location>
        <begin position="237"/>
        <end position="258"/>
    </location>
</feature>
<feature type="transmembrane region" description="Helical" evidence="9">
    <location>
        <begin position="264"/>
        <end position="288"/>
    </location>
</feature>
<dbReference type="InterPro" id="IPR001851">
    <property type="entry name" value="ABC_transp_permease"/>
</dbReference>
<keyword evidence="5" id="KW-0029">Amino-acid transport</keyword>
<evidence type="ECO:0000256" key="1">
    <source>
        <dbReference type="ARBA" id="ARBA00004651"/>
    </source>
</evidence>
<dbReference type="GO" id="GO:0005886">
    <property type="term" value="C:plasma membrane"/>
    <property type="evidence" value="ECO:0007669"/>
    <property type="project" value="UniProtKB-SubCell"/>
</dbReference>
<organism evidence="10 11">
    <name type="scientific">Hwanghaeella grinnelliae</name>
    <dbReference type="NCBI Taxonomy" id="2500179"/>
    <lineage>
        <taxon>Bacteria</taxon>
        <taxon>Pseudomonadati</taxon>
        <taxon>Pseudomonadota</taxon>
        <taxon>Alphaproteobacteria</taxon>
        <taxon>Rhodospirillales</taxon>
        <taxon>Rhodospirillaceae</taxon>
        <taxon>Hwanghaeella</taxon>
    </lineage>
</organism>
<proteinExistence type="inferred from homology"/>
<evidence type="ECO:0000256" key="5">
    <source>
        <dbReference type="ARBA" id="ARBA00022970"/>
    </source>
</evidence>
<comment type="similarity">
    <text evidence="8">Belongs to the binding-protein-dependent transport system permease family. LivHM subfamily.</text>
</comment>
<accession>A0A3S3UQV3</accession>
<keyword evidence="2" id="KW-0813">Transport</keyword>
<dbReference type="PANTHER" id="PTHR11795">
    <property type="entry name" value="BRANCHED-CHAIN AMINO ACID TRANSPORT SYSTEM PERMEASE PROTEIN LIVH"/>
    <property type="match status" value="1"/>
</dbReference>
<name>A0A3S3UQV3_9PROT</name>
<keyword evidence="7 9" id="KW-0472">Membrane</keyword>
<keyword evidence="3" id="KW-1003">Cell membrane</keyword>
<dbReference type="AlphaFoldDB" id="A0A3S3UQV3"/>
<feature type="transmembrane region" description="Helical" evidence="9">
    <location>
        <begin position="48"/>
        <end position="66"/>
    </location>
</feature>
<evidence type="ECO:0000256" key="6">
    <source>
        <dbReference type="ARBA" id="ARBA00022989"/>
    </source>
</evidence>
<dbReference type="InterPro" id="IPR052157">
    <property type="entry name" value="BCAA_transport_permease"/>
</dbReference>
<dbReference type="GO" id="GO:0022857">
    <property type="term" value="F:transmembrane transporter activity"/>
    <property type="evidence" value="ECO:0007669"/>
    <property type="project" value="InterPro"/>
</dbReference>
<dbReference type="OrthoDB" id="9778908at2"/>
<comment type="caution">
    <text evidence="10">The sequence shown here is derived from an EMBL/GenBank/DDBJ whole genome shotgun (WGS) entry which is preliminary data.</text>
</comment>
<evidence type="ECO:0000313" key="10">
    <source>
        <dbReference type="EMBL" id="RVU38441.1"/>
    </source>
</evidence>
<feature type="transmembrane region" description="Helical" evidence="9">
    <location>
        <begin position="20"/>
        <end position="41"/>
    </location>
</feature>
<dbReference type="Proteomes" id="UP000287447">
    <property type="component" value="Unassembled WGS sequence"/>
</dbReference>
<dbReference type="GO" id="GO:0006865">
    <property type="term" value="P:amino acid transport"/>
    <property type="evidence" value="ECO:0007669"/>
    <property type="project" value="UniProtKB-KW"/>
</dbReference>
<reference evidence="11" key="1">
    <citation type="submission" date="2019-01" db="EMBL/GenBank/DDBJ databases">
        <title>Gri0909 isolated from a small marine red alga.</title>
        <authorList>
            <person name="Kim J."/>
            <person name="Jeong S.E."/>
            <person name="Jeon C.O."/>
        </authorList>
    </citation>
    <scope>NUCLEOTIDE SEQUENCE [LARGE SCALE GENOMIC DNA]</scope>
    <source>
        <strain evidence="11">Gri0909</strain>
    </source>
</reference>